<keyword evidence="2" id="KW-1185">Reference proteome</keyword>
<name>A0A1H1EH52_9ACTN</name>
<proteinExistence type="predicted"/>
<dbReference type="Proteomes" id="UP000217103">
    <property type="component" value="Unassembled WGS sequence"/>
</dbReference>
<dbReference type="AlphaFoldDB" id="A0A1H1EH52"/>
<sequence>MHALFTLVLIFTVVYLGSCVIHPYVRCRACNRSKESVSRTFRGAFGPCRSCKGRGHHLRFGARLLGRRN</sequence>
<protein>
    <submittedName>
        <fullName evidence="1">Uncharacterized protein</fullName>
    </submittedName>
</protein>
<dbReference type="EMBL" id="FNKK01000002">
    <property type="protein sequence ID" value="SDQ88057.1"/>
    <property type="molecule type" value="Genomic_DNA"/>
</dbReference>
<reference evidence="1 2" key="1">
    <citation type="submission" date="2016-10" db="EMBL/GenBank/DDBJ databases">
        <authorList>
            <person name="de Groot N.N."/>
        </authorList>
    </citation>
    <scope>NUCLEOTIDE SEQUENCE [LARGE SCALE GENOMIC DNA]</scope>
    <source>
        <strain evidence="1 2">DSM 43794</strain>
    </source>
</reference>
<evidence type="ECO:0000313" key="1">
    <source>
        <dbReference type="EMBL" id="SDQ88057.1"/>
    </source>
</evidence>
<organism evidence="1 2">
    <name type="scientific">Thermostaphylospora chromogena</name>
    <dbReference type="NCBI Taxonomy" id="35622"/>
    <lineage>
        <taxon>Bacteria</taxon>
        <taxon>Bacillati</taxon>
        <taxon>Actinomycetota</taxon>
        <taxon>Actinomycetes</taxon>
        <taxon>Streptosporangiales</taxon>
        <taxon>Thermomonosporaceae</taxon>
        <taxon>Thermostaphylospora</taxon>
    </lineage>
</organism>
<gene>
    <name evidence="1" type="ORF">SAMN04489764_2477</name>
</gene>
<accession>A0A1H1EH52</accession>
<evidence type="ECO:0000313" key="2">
    <source>
        <dbReference type="Proteomes" id="UP000217103"/>
    </source>
</evidence>